<name>A0A1W9S3R1_9BACT</name>
<dbReference type="Proteomes" id="UP000192611">
    <property type="component" value="Unassembled WGS sequence"/>
</dbReference>
<feature type="transmembrane region" description="Helical" evidence="1">
    <location>
        <begin position="63"/>
        <end position="81"/>
    </location>
</feature>
<dbReference type="EMBL" id="NATQ01000001">
    <property type="protein sequence ID" value="OQX91356.1"/>
    <property type="molecule type" value="Genomic_DNA"/>
</dbReference>
<keyword evidence="1" id="KW-1133">Transmembrane helix</keyword>
<sequence>MEMVWITISALLTLAIFSFLYKDNPIYKFAEHLLVGASAGYYFVIYFFNSVKPNLIDEVVKNHHLIPLIPGFLGFLILFRLSRKYGWLSRWSIAFYIGTGMGIYIPVAMQANIIEQLRGTMVETGKVGEPPLFNISSFSLLFSDFNWHNLILAINGPILIIGVLCTLAYFFFSKPHKGALGKFAKVGITFLMVGFGASFGYTVMARVSLLIGRMDFLVNTWFRQLFGL</sequence>
<organism evidence="2 3">
    <name type="scientific">Candidatus Coatesbacteria bacterium 4484_99</name>
    <dbReference type="NCBI Taxonomy" id="1970774"/>
    <lineage>
        <taxon>Bacteria</taxon>
        <taxon>Candidatus Coatesiibacteriota</taxon>
    </lineage>
</organism>
<feature type="transmembrane region" description="Helical" evidence="1">
    <location>
        <begin position="150"/>
        <end position="171"/>
    </location>
</feature>
<evidence type="ECO:0000313" key="3">
    <source>
        <dbReference type="Proteomes" id="UP000192611"/>
    </source>
</evidence>
<feature type="transmembrane region" description="Helical" evidence="1">
    <location>
        <begin position="33"/>
        <end position="51"/>
    </location>
</feature>
<feature type="transmembrane region" description="Helical" evidence="1">
    <location>
        <begin position="6"/>
        <end position="21"/>
    </location>
</feature>
<comment type="caution">
    <text evidence="2">The sequence shown here is derived from an EMBL/GenBank/DDBJ whole genome shotgun (WGS) entry which is preliminary data.</text>
</comment>
<evidence type="ECO:0000256" key="1">
    <source>
        <dbReference type="SAM" id="Phobius"/>
    </source>
</evidence>
<evidence type="ECO:0000313" key="2">
    <source>
        <dbReference type="EMBL" id="OQX91356.1"/>
    </source>
</evidence>
<dbReference type="AlphaFoldDB" id="A0A1W9S3R1"/>
<proteinExistence type="predicted"/>
<keyword evidence="1" id="KW-0472">Membrane</keyword>
<feature type="transmembrane region" description="Helical" evidence="1">
    <location>
        <begin position="183"/>
        <end position="204"/>
    </location>
</feature>
<gene>
    <name evidence="2" type="ORF">B6D57_00090</name>
</gene>
<accession>A0A1W9S3R1</accession>
<reference evidence="3" key="1">
    <citation type="submission" date="2017-03" db="EMBL/GenBank/DDBJ databases">
        <title>Novel pathways for hydrocarbon cycling and metabolic interdependencies in hydrothermal sediment communities.</title>
        <authorList>
            <person name="Dombrowski N."/>
            <person name="Seitz K."/>
            <person name="Teske A."/>
            <person name="Baker B."/>
        </authorList>
    </citation>
    <scope>NUCLEOTIDE SEQUENCE [LARGE SCALE GENOMIC DNA]</scope>
</reference>
<keyword evidence="1" id="KW-0812">Transmembrane</keyword>
<protein>
    <submittedName>
        <fullName evidence="2">Uncharacterized protein</fullName>
    </submittedName>
</protein>
<feature type="transmembrane region" description="Helical" evidence="1">
    <location>
        <begin position="93"/>
        <end position="114"/>
    </location>
</feature>